<dbReference type="AlphaFoldDB" id="A0AAE1MG31"/>
<evidence type="ECO:0000256" key="1">
    <source>
        <dbReference type="SAM" id="MobiDB-lite"/>
    </source>
</evidence>
<reference evidence="2" key="1">
    <citation type="submission" date="2023-10" db="EMBL/GenBank/DDBJ databases">
        <title>Chromosome-level genome of the transformable northern wattle, Acacia crassicarpa.</title>
        <authorList>
            <person name="Massaro I."/>
            <person name="Sinha N.R."/>
            <person name="Poethig S."/>
            <person name="Leichty A.R."/>
        </authorList>
    </citation>
    <scope>NUCLEOTIDE SEQUENCE</scope>
    <source>
        <strain evidence="2">Acra3RX</strain>
        <tissue evidence="2">Leaf</tissue>
    </source>
</reference>
<evidence type="ECO:0000313" key="3">
    <source>
        <dbReference type="Proteomes" id="UP001293593"/>
    </source>
</evidence>
<gene>
    <name evidence="2" type="ORF">QN277_003893</name>
</gene>
<dbReference type="Proteomes" id="UP001293593">
    <property type="component" value="Unassembled WGS sequence"/>
</dbReference>
<dbReference type="EMBL" id="JAWXYG010000010">
    <property type="protein sequence ID" value="KAK4260828.1"/>
    <property type="molecule type" value="Genomic_DNA"/>
</dbReference>
<organism evidence="2 3">
    <name type="scientific">Acacia crassicarpa</name>
    <name type="common">northern wattle</name>
    <dbReference type="NCBI Taxonomy" id="499986"/>
    <lineage>
        <taxon>Eukaryota</taxon>
        <taxon>Viridiplantae</taxon>
        <taxon>Streptophyta</taxon>
        <taxon>Embryophyta</taxon>
        <taxon>Tracheophyta</taxon>
        <taxon>Spermatophyta</taxon>
        <taxon>Magnoliopsida</taxon>
        <taxon>eudicotyledons</taxon>
        <taxon>Gunneridae</taxon>
        <taxon>Pentapetalae</taxon>
        <taxon>rosids</taxon>
        <taxon>fabids</taxon>
        <taxon>Fabales</taxon>
        <taxon>Fabaceae</taxon>
        <taxon>Caesalpinioideae</taxon>
        <taxon>mimosoid clade</taxon>
        <taxon>Acacieae</taxon>
        <taxon>Acacia</taxon>
    </lineage>
</organism>
<dbReference type="PANTHER" id="PTHR36757:SF1">
    <property type="entry name" value="GENOME ASSEMBLY, CHROMOSOME: A04"/>
    <property type="match status" value="1"/>
</dbReference>
<comment type="caution">
    <text evidence="2">The sequence shown here is derived from an EMBL/GenBank/DDBJ whole genome shotgun (WGS) entry which is preliminary data.</text>
</comment>
<feature type="region of interest" description="Disordered" evidence="1">
    <location>
        <begin position="172"/>
        <end position="216"/>
    </location>
</feature>
<evidence type="ECO:0000313" key="2">
    <source>
        <dbReference type="EMBL" id="KAK4260828.1"/>
    </source>
</evidence>
<name>A0AAE1MG31_9FABA</name>
<proteinExistence type="predicted"/>
<keyword evidence="3" id="KW-1185">Reference proteome</keyword>
<sequence>MAIDLCSEISGAGISPRISFSHDLKNAKDDDNGNDPLEDHRRQRSDLCLLDSSSDFVFCISNNVLPQELSSADELFSNGKIVPTEIKKSKSPNIPSSCSEIHPFSESNVSPRSETLSTGCVEKKKRLVEFLNEEEKPPTRSFWKFKRSSSLNYEATRGKSLIRSLQFLSRSQSTGSSLNPKQSEIPKETQKQRLQKQSSVSSRRPSLSSSSSFSSSSTFYFYSSSRNPQSLNKKCGSSSGNGVRISPVLNLPQAYIPKAYVGFFGFGSLFCNGKIKRRNK</sequence>
<feature type="compositionally biased region" description="Low complexity" evidence="1">
    <location>
        <begin position="198"/>
        <end position="216"/>
    </location>
</feature>
<accession>A0AAE1MG31</accession>
<feature type="compositionally biased region" description="Polar residues" evidence="1">
    <location>
        <begin position="172"/>
        <end position="182"/>
    </location>
</feature>
<dbReference type="PANTHER" id="PTHR36757">
    <property type="entry name" value="BNAANNG22500D PROTEIN"/>
    <property type="match status" value="1"/>
</dbReference>
<protein>
    <submittedName>
        <fullName evidence="2">Uncharacterized protein</fullName>
    </submittedName>
</protein>